<keyword evidence="1" id="KW-1185">Reference proteome</keyword>
<protein>
    <submittedName>
        <fullName evidence="2">Uncharacterized protein</fullName>
    </submittedName>
</protein>
<evidence type="ECO:0000313" key="1">
    <source>
        <dbReference type="Proteomes" id="UP000887565"/>
    </source>
</evidence>
<accession>A0A915JR87</accession>
<proteinExistence type="predicted"/>
<dbReference type="WBParaSite" id="nRc.2.0.1.t28632-RA">
    <property type="protein sequence ID" value="nRc.2.0.1.t28632-RA"/>
    <property type="gene ID" value="nRc.2.0.1.g28632"/>
</dbReference>
<reference evidence="2" key="1">
    <citation type="submission" date="2022-11" db="UniProtKB">
        <authorList>
            <consortium name="WormBaseParasite"/>
        </authorList>
    </citation>
    <scope>IDENTIFICATION</scope>
</reference>
<evidence type="ECO:0000313" key="2">
    <source>
        <dbReference type="WBParaSite" id="nRc.2.0.1.t28632-RA"/>
    </source>
</evidence>
<dbReference type="Proteomes" id="UP000887565">
    <property type="component" value="Unplaced"/>
</dbReference>
<organism evidence="1 2">
    <name type="scientific">Romanomermis culicivorax</name>
    <name type="common">Nematode worm</name>
    <dbReference type="NCBI Taxonomy" id="13658"/>
    <lineage>
        <taxon>Eukaryota</taxon>
        <taxon>Metazoa</taxon>
        <taxon>Ecdysozoa</taxon>
        <taxon>Nematoda</taxon>
        <taxon>Enoplea</taxon>
        <taxon>Dorylaimia</taxon>
        <taxon>Mermithida</taxon>
        <taxon>Mermithoidea</taxon>
        <taxon>Mermithidae</taxon>
        <taxon>Romanomermis</taxon>
    </lineage>
</organism>
<sequence length="133" mass="15244">MVKIFMNLRRIKCKRFNCLINGAKFRSIVFSIKSYKTGPPSGVLETEKVLVDFEGYPAAEKFIFQVTQLNMNCFQIWYKNVDFQCKKYHLTSPSPIQKRDPGIGDHFYTAHHIMLPSPKKAKDANLWGPQGGG</sequence>
<dbReference type="AlphaFoldDB" id="A0A915JR87"/>
<name>A0A915JR87_ROMCU</name>